<feature type="domain" description="GST N-terminal" evidence="5">
    <location>
        <begin position="1"/>
        <end position="34"/>
    </location>
</feature>
<dbReference type="InterPro" id="IPR036282">
    <property type="entry name" value="Glutathione-S-Trfase_C_sf"/>
</dbReference>
<organism evidence="7 8">
    <name type="scientific">Heligmosomoides polygyrus</name>
    <name type="common">Parasitic roundworm</name>
    <dbReference type="NCBI Taxonomy" id="6339"/>
    <lineage>
        <taxon>Eukaryota</taxon>
        <taxon>Metazoa</taxon>
        <taxon>Ecdysozoa</taxon>
        <taxon>Nematoda</taxon>
        <taxon>Chromadorea</taxon>
        <taxon>Rhabditida</taxon>
        <taxon>Rhabditina</taxon>
        <taxon>Rhabditomorpha</taxon>
        <taxon>Strongyloidea</taxon>
        <taxon>Heligmosomidae</taxon>
        <taxon>Heligmosomoides</taxon>
    </lineage>
</organism>
<dbReference type="Proteomes" id="UP000050761">
    <property type="component" value="Unassembled WGS sequence"/>
</dbReference>
<evidence type="ECO:0000313" key="8">
    <source>
        <dbReference type="WBParaSite" id="HPBE_0001056001-mRNA-1"/>
    </source>
</evidence>
<dbReference type="PANTHER" id="PTHR11571">
    <property type="entry name" value="GLUTATHIONE S-TRANSFERASE"/>
    <property type="match status" value="1"/>
</dbReference>
<evidence type="ECO:0000256" key="1">
    <source>
        <dbReference type="ARBA" id="ARBA00012452"/>
    </source>
</evidence>
<sequence>MPFGQLPVLEIDGKQLAQSLAIGRYLARKFGYAGKSEFEEAVADSILDQSKDFLIELTPYFRTLFGMKEAQLQDALEKDLVLPAREKFFTYLTKFLKSSKSGKYFFLKNFLNLRNYYEK</sequence>
<dbReference type="PROSITE" id="PS50404">
    <property type="entry name" value="GST_NTER"/>
    <property type="match status" value="1"/>
</dbReference>
<dbReference type="InterPro" id="IPR036249">
    <property type="entry name" value="Thioredoxin-like_sf"/>
</dbReference>
<accession>A0A3P7ZMT1</accession>
<dbReference type="Gene3D" id="1.20.1050.10">
    <property type="match status" value="1"/>
</dbReference>
<evidence type="ECO:0000313" key="6">
    <source>
        <dbReference type="EMBL" id="VDO85507.1"/>
    </source>
</evidence>
<keyword evidence="7" id="KW-1185">Reference proteome</keyword>
<keyword evidence="2" id="KW-0808">Transferase</keyword>
<dbReference type="PANTHER" id="PTHR11571:SF224">
    <property type="entry name" value="HEMATOPOIETIC PROSTAGLANDIN D SYNTHASE"/>
    <property type="match status" value="1"/>
</dbReference>
<accession>A0A183FRS3</accession>
<comment type="similarity">
    <text evidence="3">Belongs to the GST superfamily. Sigma family.</text>
</comment>
<dbReference type="SUPFAM" id="SSF47616">
    <property type="entry name" value="GST C-terminal domain-like"/>
    <property type="match status" value="1"/>
</dbReference>
<dbReference type="InterPro" id="IPR004045">
    <property type="entry name" value="Glutathione_S-Trfase_N"/>
</dbReference>
<dbReference type="Pfam" id="PF02798">
    <property type="entry name" value="GST_N"/>
    <property type="match status" value="1"/>
</dbReference>
<evidence type="ECO:0000259" key="5">
    <source>
        <dbReference type="PROSITE" id="PS50404"/>
    </source>
</evidence>
<dbReference type="EMBL" id="UZAH01026804">
    <property type="protein sequence ID" value="VDO85507.1"/>
    <property type="molecule type" value="Genomic_DNA"/>
</dbReference>
<dbReference type="SUPFAM" id="SSF52833">
    <property type="entry name" value="Thioredoxin-like"/>
    <property type="match status" value="1"/>
</dbReference>
<evidence type="ECO:0000256" key="3">
    <source>
        <dbReference type="ARBA" id="ARBA00038317"/>
    </source>
</evidence>
<dbReference type="Gene3D" id="3.40.30.10">
    <property type="entry name" value="Glutaredoxin"/>
    <property type="match status" value="1"/>
</dbReference>
<name>A0A183FRS3_HELPZ</name>
<protein>
    <recommendedName>
        <fullName evidence="1">glutathione transferase</fullName>
        <ecNumber evidence="1">2.5.1.18</ecNumber>
    </recommendedName>
</protein>
<dbReference type="AlphaFoldDB" id="A0A183FRS3"/>
<evidence type="ECO:0000256" key="4">
    <source>
        <dbReference type="ARBA" id="ARBA00047960"/>
    </source>
</evidence>
<dbReference type="GO" id="GO:0006749">
    <property type="term" value="P:glutathione metabolic process"/>
    <property type="evidence" value="ECO:0007669"/>
    <property type="project" value="TreeGrafter"/>
</dbReference>
<comment type="catalytic activity">
    <reaction evidence="4">
        <text>RX + glutathione = an S-substituted glutathione + a halide anion + H(+)</text>
        <dbReference type="Rhea" id="RHEA:16437"/>
        <dbReference type="ChEBI" id="CHEBI:15378"/>
        <dbReference type="ChEBI" id="CHEBI:16042"/>
        <dbReference type="ChEBI" id="CHEBI:17792"/>
        <dbReference type="ChEBI" id="CHEBI:57925"/>
        <dbReference type="ChEBI" id="CHEBI:90779"/>
        <dbReference type="EC" id="2.5.1.18"/>
    </reaction>
</comment>
<dbReference type="GO" id="GO:0004364">
    <property type="term" value="F:glutathione transferase activity"/>
    <property type="evidence" value="ECO:0007669"/>
    <property type="project" value="UniProtKB-EC"/>
</dbReference>
<evidence type="ECO:0000313" key="7">
    <source>
        <dbReference type="Proteomes" id="UP000050761"/>
    </source>
</evidence>
<dbReference type="WBParaSite" id="HPBE_0001056001-mRNA-1">
    <property type="protein sequence ID" value="HPBE_0001056001-mRNA-1"/>
    <property type="gene ID" value="HPBE_0001056001"/>
</dbReference>
<proteinExistence type="inferred from homology"/>
<reference evidence="8" key="2">
    <citation type="submission" date="2019-09" db="UniProtKB">
        <authorList>
            <consortium name="WormBaseParasite"/>
        </authorList>
    </citation>
    <scope>IDENTIFICATION</scope>
</reference>
<dbReference type="InterPro" id="IPR050213">
    <property type="entry name" value="GST_superfamily"/>
</dbReference>
<evidence type="ECO:0000256" key="2">
    <source>
        <dbReference type="ARBA" id="ARBA00022679"/>
    </source>
</evidence>
<reference evidence="6 7" key="1">
    <citation type="submission" date="2018-11" db="EMBL/GenBank/DDBJ databases">
        <authorList>
            <consortium name="Pathogen Informatics"/>
        </authorList>
    </citation>
    <scope>NUCLEOTIDE SEQUENCE [LARGE SCALE GENOMIC DNA]</scope>
</reference>
<dbReference type="EC" id="2.5.1.18" evidence="1"/>
<gene>
    <name evidence="6" type="ORF">HPBE_LOCUS10561</name>
</gene>
<dbReference type="OrthoDB" id="414243at2759"/>